<feature type="compositionally biased region" description="Basic residues" evidence="1">
    <location>
        <begin position="124"/>
        <end position="136"/>
    </location>
</feature>
<dbReference type="AlphaFoldDB" id="A0AAN6DJC5"/>
<comment type="caution">
    <text evidence="2">The sequence shown here is derived from an EMBL/GenBank/DDBJ whole genome shotgun (WGS) entry which is preliminary data.</text>
</comment>
<gene>
    <name evidence="2" type="ORF">KL928_000833</name>
</gene>
<feature type="compositionally biased region" description="Basic and acidic residues" evidence="1">
    <location>
        <begin position="83"/>
        <end position="106"/>
    </location>
</feature>
<organism evidence="2 3">
    <name type="scientific">Pichia angusta</name>
    <name type="common">Yeast</name>
    <name type="synonym">Hansenula polymorpha</name>
    <dbReference type="NCBI Taxonomy" id="870730"/>
    <lineage>
        <taxon>Eukaryota</taxon>
        <taxon>Fungi</taxon>
        <taxon>Dikarya</taxon>
        <taxon>Ascomycota</taxon>
        <taxon>Saccharomycotina</taxon>
        <taxon>Pichiomycetes</taxon>
        <taxon>Pichiales</taxon>
        <taxon>Pichiaceae</taxon>
        <taxon>Ogataea</taxon>
    </lineage>
</organism>
<dbReference type="GeneID" id="66124884"/>
<dbReference type="RefSeq" id="XP_043061292.1">
    <property type="nucleotide sequence ID" value="XM_043206572.1"/>
</dbReference>
<reference evidence="2" key="1">
    <citation type="journal article" date="2021" name="G3 (Bethesda)">
        <title>Genomic diversity, chromosomal rearrangements, and interspecies hybridization in the ogataea polymorpha species complex.</title>
        <authorList>
            <person name="Hanson S.J."/>
            <person name="Cinneide E.O."/>
            <person name="Salzberg L.I."/>
            <person name="Wolfe K.H."/>
            <person name="McGowan J."/>
            <person name="Fitzpatrick D.A."/>
            <person name="Matlin K."/>
        </authorList>
    </citation>
    <scope>NUCLEOTIDE SEQUENCE</scope>
    <source>
        <strain evidence="2">61-244</strain>
    </source>
</reference>
<dbReference type="EMBL" id="JAHLUX010000002">
    <property type="protein sequence ID" value="KAG7820749.1"/>
    <property type="molecule type" value="Genomic_DNA"/>
</dbReference>
<evidence type="ECO:0000256" key="1">
    <source>
        <dbReference type="SAM" id="MobiDB-lite"/>
    </source>
</evidence>
<dbReference type="Proteomes" id="UP001196530">
    <property type="component" value="Unassembled WGS sequence"/>
</dbReference>
<sequence length="136" mass="15974">MARYWCKTCSKASAGHRAAINRLVRGFREKQQELEKLTRQAEKELIRAREKSPIRQQSLPVAQPVNEHHYESERPAYSVPTGIRERKITKSEKELREWGLNEKPIDEELSSDSDTERKEPKPKPTFKKRIPKNQHS</sequence>
<protein>
    <submittedName>
        <fullName evidence="2">Uncharacterized protein</fullName>
    </submittedName>
</protein>
<accession>A0AAN6DJC5</accession>
<name>A0AAN6DJC5_PICAN</name>
<proteinExistence type="predicted"/>
<evidence type="ECO:0000313" key="3">
    <source>
        <dbReference type="Proteomes" id="UP001196530"/>
    </source>
</evidence>
<feature type="region of interest" description="Disordered" evidence="1">
    <location>
        <begin position="48"/>
        <end position="136"/>
    </location>
</feature>
<evidence type="ECO:0000313" key="2">
    <source>
        <dbReference type="EMBL" id="KAG7820749.1"/>
    </source>
</evidence>